<dbReference type="PANTHER" id="PTHR35369:SF2">
    <property type="entry name" value="BLR3025 PROTEIN"/>
    <property type="match status" value="1"/>
</dbReference>
<proteinExistence type="predicted"/>
<sequence>MLWCALCLPNPCGTESLASAQHGLALWALQFTPRVTLLDEAVLMEVQASLRLFGGAGELAARVRVDSPALGVVSVAWAATALGALALARAQREDVGHACDSGGGGEVDTTLLAERLDPLPLTVLTVTAPLADTLAQLGCRTLGELRALPRGGLTRRFGPALVEALDQAYGLRSPVFSWVTLPQTFCARLDLMARVENAMALVFAAKRLLLQLQGWLVARNAGVTAFTLRWQHDGLRHQPGEEGDALVIRTAQPMRDMAHLSRLLAEQLARVQLAAPVETLILEVDSVCDYRPPTASLLPDAAEDRDTLNRVLERLAARLGAQRVVRPVLREDARPEWAQQWVPASAPMRARPVSARPVSATVRSEGLPEPTFLLPEPLRLAVRGNRPLYQGELQLLLGPHRVEGGWWHRVEVAGGAAEGRQVARDYWVALSAHAGALWVFQTRVAGEDAAWFLHGVFA</sequence>
<organism evidence="2">
    <name type="scientific">Thiomonas intermedia (strain K12)</name>
    <name type="common">Thiobacillus intermedius</name>
    <dbReference type="NCBI Taxonomy" id="75379"/>
    <lineage>
        <taxon>Bacteria</taxon>
        <taxon>Pseudomonadati</taxon>
        <taxon>Pseudomonadota</taxon>
        <taxon>Betaproteobacteria</taxon>
        <taxon>Burkholderiales</taxon>
        <taxon>Thiomonas</taxon>
    </lineage>
</organism>
<dbReference type="HOGENOM" id="CLU_028184_0_0_4"/>
<dbReference type="STRING" id="75379.Tint_1889"/>
<protein>
    <recommendedName>
        <fullName evidence="3">UmuC domain-containing protein</fullName>
    </recommendedName>
</protein>
<gene>
    <name evidence="2" type="ordered locus">Tint_1889</name>
</gene>
<dbReference type="InterPro" id="IPR050356">
    <property type="entry name" value="SulA_CellDiv_inhibitor"/>
</dbReference>
<evidence type="ECO:0008006" key="3">
    <source>
        <dbReference type="Google" id="ProtNLM"/>
    </source>
</evidence>
<accession>D5X2A8</accession>
<dbReference type="BioCyc" id="TINT75379:TINT_RS09475-MONOMER"/>
<dbReference type="EMBL" id="CP002021">
    <property type="protein sequence ID" value="ADG31254.1"/>
    <property type="molecule type" value="Genomic_DNA"/>
</dbReference>
<dbReference type="PANTHER" id="PTHR35369">
    <property type="entry name" value="BLR3025 PROTEIN-RELATED"/>
    <property type="match status" value="1"/>
</dbReference>
<dbReference type="InterPro" id="IPR043502">
    <property type="entry name" value="DNA/RNA_pol_sf"/>
</dbReference>
<dbReference type="KEGG" id="tin:Tint_1889"/>
<dbReference type="GO" id="GO:0006281">
    <property type="term" value="P:DNA repair"/>
    <property type="evidence" value="ECO:0007669"/>
    <property type="project" value="TreeGrafter"/>
</dbReference>
<dbReference type="CDD" id="cd03468">
    <property type="entry name" value="PolY_like"/>
    <property type="match status" value="1"/>
</dbReference>
<evidence type="ECO:0000256" key="1">
    <source>
        <dbReference type="ARBA" id="ARBA00022763"/>
    </source>
</evidence>
<name>D5X2A8_THIK1</name>
<dbReference type="AlphaFoldDB" id="D5X2A8"/>
<dbReference type="SUPFAM" id="SSF56672">
    <property type="entry name" value="DNA/RNA polymerases"/>
    <property type="match status" value="1"/>
</dbReference>
<evidence type="ECO:0000313" key="2">
    <source>
        <dbReference type="EMBL" id="ADG31254.1"/>
    </source>
</evidence>
<reference evidence="2" key="1">
    <citation type="submission" date="2010-04" db="EMBL/GenBank/DDBJ databases">
        <title>Complete sequence of Thiomonas intermedia K12.</title>
        <authorList>
            <consortium name="US DOE Joint Genome Institute"/>
            <person name="Lucas S."/>
            <person name="Copeland A."/>
            <person name="Lapidus A."/>
            <person name="Cheng J.-F."/>
            <person name="Bruce D."/>
            <person name="Goodwin L."/>
            <person name="Pitluck S."/>
            <person name="Davenport K."/>
            <person name="Detter J.C."/>
            <person name="Han C."/>
            <person name="Tapia R."/>
            <person name="Land M."/>
            <person name="Hauser L."/>
            <person name="Kyrpides N."/>
            <person name="Ovchinnikova G."/>
            <person name="Kerfeld C.A."/>
            <person name="Cannon G.C."/>
            <person name="Heinhorst S."/>
            <person name="Woyke T."/>
        </authorList>
    </citation>
    <scope>NUCLEOTIDE SEQUENCE [LARGE SCALE GENOMIC DNA]</scope>
    <source>
        <strain evidence="2">K12</strain>
    </source>
</reference>
<keyword evidence="1" id="KW-0227">DNA damage</keyword>
<dbReference type="eggNOG" id="COG0389">
    <property type="taxonomic scope" value="Bacteria"/>
</dbReference>